<dbReference type="InterPro" id="IPR036452">
    <property type="entry name" value="Ribo_hydro-like"/>
</dbReference>
<protein>
    <submittedName>
        <fullName evidence="3">Nucleoside hydrolase</fullName>
    </submittedName>
</protein>
<feature type="signal peptide" evidence="1">
    <location>
        <begin position="1"/>
        <end position="23"/>
    </location>
</feature>
<keyword evidence="1" id="KW-0732">Signal</keyword>
<dbReference type="AlphaFoldDB" id="A0AAP2GGV2"/>
<proteinExistence type="predicted"/>
<dbReference type="Proteomes" id="UP001319200">
    <property type="component" value="Unassembled WGS sequence"/>
</dbReference>
<dbReference type="RefSeq" id="WP_254158838.1">
    <property type="nucleotide sequence ID" value="NZ_JAHESF010000001.1"/>
</dbReference>
<dbReference type="PANTHER" id="PTHR43264:SF1">
    <property type="entry name" value="INOSINE_URIDINE-PREFERRING NUCLEOSIDE HYDROLASE DOMAIN-CONTAINING PROTEIN"/>
    <property type="match status" value="1"/>
</dbReference>
<evidence type="ECO:0000256" key="1">
    <source>
        <dbReference type="SAM" id="SignalP"/>
    </source>
</evidence>
<comment type="caution">
    <text evidence="3">The sequence shown here is derived from an EMBL/GenBank/DDBJ whole genome shotgun (WGS) entry which is preliminary data.</text>
</comment>
<organism evidence="3 4">
    <name type="scientific">Chryseosolibacter histidini</name>
    <dbReference type="NCBI Taxonomy" id="2782349"/>
    <lineage>
        <taxon>Bacteria</taxon>
        <taxon>Pseudomonadati</taxon>
        <taxon>Bacteroidota</taxon>
        <taxon>Cytophagia</taxon>
        <taxon>Cytophagales</taxon>
        <taxon>Chryseotaleaceae</taxon>
        <taxon>Chryseosolibacter</taxon>
    </lineage>
</organism>
<keyword evidence="3" id="KW-0378">Hydrolase</keyword>
<dbReference type="GO" id="GO:0016799">
    <property type="term" value="F:hydrolase activity, hydrolyzing N-glycosyl compounds"/>
    <property type="evidence" value="ECO:0007669"/>
    <property type="project" value="InterPro"/>
</dbReference>
<dbReference type="Gene3D" id="3.90.245.10">
    <property type="entry name" value="Ribonucleoside hydrolase-like"/>
    <property type="match status" value="1"/>
</dbReference>
<evidence type="ECO:0000259" key="2">
    <source>
        <dbReference type="Pfam" id="PF01156"/>
    </source>
</evidence>
<evidence type="ECO:0000313" key="3">
    <source>
        <dbReference type="EMBL" id="MBT1695316.1"/>
    </source>
</evidence>
<dbReference type="EMBL" id="JAHESF010000001">
    <property type="protein sequence ID" value="MBT1695316.1"/>
    <property type="molecule type" value="Genomic_DNA"/>
</dbReference>
<reference evidence="3 4" key="1">
    <citation type="submission" date="2021-05" db="EMBL/GenBank/DDBJ databases">
        <title>A Polyphasic approach of four new species of the genus Ohtaekwangia: Ohtaekwangia histidinii sp. nov., Ohtaekwangia cretensis sp. nov., Ohtaekwangia indiensis sp. nov., Ohtaekwangia reichenbachii sp. nov. from diverse environment.</title>
        <authorList>
            <person name="Octaviana S."/>
        </authorList>
    </citation>
    <scope>NUCLEOTIDE SEQUENCE [LARGE SCALE GENOMIC DNA]</scope>
    <source>
        <strain evidence="3 4">PWU4</strain>
    </source>
</reference>
<sequence>MTNTSTAFLIAFLTLTLPLFVAAQKKEPVAVIFDTDMGPDYDDVGAITLLHAFADKGEAKILATMASTKYEGVAAVLSVLNTYFRRPDLPIGVAGGRALELKDFQHWTDTLIAKYPHQIKYNREVPDAVSLYRKVLSQQPDNSVTIITVGFLTNISELLRSKADRYSPLSGQELVQRKVKKLVTMAGGFPSFREFNIKEDAAAAKYTFEQFPGTVVFSGFEIGARIKSGLPLINNKSIQKSPVKDVFRIGIASAAEDKEGRKSWDQTAVLVAIRGHKPWYTLKEGKIIVDDKGNNQWNDQAKGQFYLAEEAPPSEVTALINELMMHQP</sequence>
<accession>A0AAP2GGV2</accession>
<keyword evidence="4" id="KW-1185">Reference proteome</keyword>
<evidence type="ECO:0000313" key="4">
    <source>
        <dbReference type="Proteomes" id="UP001319200"/>
    </source>
</evidence>
<gene>
    <name evidence="3" type="ORF">KK083_00420</name>
</gene>
<name>A0AAP2GGV2_9BACT</name>
<dbReference type="InterPro" id="IPR001910">
    <property type="entry name" value="Inosine/uridine_hydrolase_dom"/>
</dbReference>
<feature type="domain" description="Inosine/uridine-preferring nucleoside hydrolase" evidence="2">
    <location>
        <begin position="31"/>
        <end position="294"/>
    </location>
</feature>
<feature type="chain" id="PRO_5042880609" evidence="1">
    <location>
        <begin position="24"/>
        <end position="328"/>
    </location>
</feature>
<dbReference type="SUPFAM" id="SSF53590">
    <property type="entry name" value="Nucleoside hydrolase"/>
    <property type="match status" value="1"/>
</dbReference>
<dbReference type="PANTHER" id="PTHR43264">
    <property type="match status" value="1"/>
</dbReference>
<dbReference type="Pfam" id="PF01156">
    <property type="entry name" value="IU_nuc_hydro"/>
    <property type="match status" value="1"/>
</dbReference>